<dbReference type="PANTHER" id="PTHR43679:SF2">
    <property type="entry name" value="OCTANOYL-[GCVH]:PROTEIN N-OCTANOYLTRANSFERASE"/>
    <property type="match status" value="1"/>
</dbReference>
<sequence length="246" mass="26859">MSNDWNTAAWMGPLPTLTLWKDPVARTGWECMAADELMLGLPGSWMRIYRWGRPTVSFGCFDTSAEASRLFPDAGIDYIRRWTGGGIVDHRTDIPFTLALSPEDRPGRPTSAVLYKWIHGALAAAMKQCGVACRLLPADAPDGGRACFSSPVASDLVGPNGEKLAGGGQRRTPLGILHQGSIQNCILPEGWDLAFAELLSIRFTLIENEEPAPGFRNAVRTLAEQKYASAAWNDETHGRRGTHLSH</sequence>
<dbReference type="InterPro" id="IPR045864">
    <property type="entry name" value="aa-tRNA-synth_II/BPL/LPL"/>
</dbReference>
<dbReference type="GO" id="GO:0016874">
    <property type="term" value="F:ligase activity"/>
    <property type="evidence" value="ECO:0007669"/>
    <property type="project" value="UniProtKB-KW"/>
</dbReference>
<dbReference type="SUPFAM" id="SSF55681">
    <property type="entry name" value="Class II aaRS and biotin synthetases"/>
    <property type="match status" value="1"/>
</dbReference>
<evidence type="ECO:0000259" key="1">
    <source>
        <dbReference type="Pfam" id="PF21948"/>
    </source>
</evidence>
<dbReference type="RefSeq" id="WP_067775816.1">
    <property type="nucleotide sequence ID" value="NZ_LIGX01000023.1"/>
</dbReference>
<organism evidence="2 3">
    <name type="scientific">Akkermansia glycaniphila</name>
    <dbReference type="NCBI Taxonomy" id="1679444"/>
    <lineage>
        <taxon>Bacteria</taxon>
        <taxon>Pseudomonadati</taxon>
        <taxon>Verrucomicrobiota</taxon>
        <taxon>Verrucomicrobiia</taxon>
        <taxon>Verrucomicrobiales</taxon>
        <taxon>Akkermansiaceae</taxon>
        <taxon>Akkermansia</taxon>
    </lineage>
</organism>
<dbReference type="EMBL" id="LT629973">
    <property type="protein sequence ID" value="SEH94755.1"/>
    <property type="molecule type" value="Genomic_DNA"/>
</dbReference>
<evidence type="ECO:0000313" key="2">
    <source>
        <dbReference type="EMBL" id="SEH94755.1"/>
    </source>
</evidence>
<dbReference type="InterPro" id="IPR004143">
    <property type="entry name" value="BPL_LPL_catalytic"/>
</dbReference>
<keyword evidence="3" id="KW-1185">Reference proteome</keyword>
<dbReference type="Proteomes" id="UP000176204">
    <property type="component" value="Chromosome I"/>
</dbReference>
<dbReference type="STRING" id="1679444.PYTT_1982"/>
<dbReference type="PANTHER" id="PTHR43679">
    <property type="entry name" value="OCTANOYLTRANSFERASE LIPM-RELATED"/>
    <property type="match status" value="1"/>
</dbReference>
<protein>
    <submittedName>
        <fullName evidence="2">Biotin/lipoate a/b protein ligase family</fullName>
    </submittedName>
</protein>
<reference evidence="3" key="1">
    <citation type="submission" date="2016-09" db="EMBL/GenBank/DDBJ databases">
        <authorList>
            <person name="Koehorst J."/>
        </authorList>
    </citation>
    <scope>NUCLEOTIDE SEQUENCE [LARGE SCALE GENOMIC DNA]</scope>
</reference>
<feature type="domain" description="BPL/LPL catalytic" evidence="1">
    <location>
        <begin position="45"/>
        <end position="182"/>
    </location>
</feature>
<dbReference type="Pfam" id="PF21948">
    <property type="entry name" value="LplA-B_cat"/>
    <property type="match status" value="1"/>
</dbReference>
<proteinExistence type="predicted"/>
<keyword evidence="2" id="KW-0436">Ligase</keyword>
<gene>
    <name evidence="2" type="ORF">PYTT_1982</name>
</gene>
<dbReference type="KEGG" id="agl:PYTT_1982"/>
<dbReference type="InterPro" id="IPR050664">
    <property type="entry name" value="Octanoyltrans_LipM/LipL"/>
</dbReference>
<name>A0A1C7PBX2_9BACT</name>
<dbReference type="AlphaFoldDB" id="A0A1C7PBX2"/>
<evidence type="ECO:0000313" key="3">
    <source>
        <dbReference type="Proteomes" id="UP000176204"/>
    </source>
</evidence>
<dbReference type="Gene3D" id="3.30.930.10">
    <property type="entry name" value="Bira Bifunctional Protein, Domain 2"/>
    <property type="match status" value="1"/>
</dbReference>
<accession>A0A1C7PBX2</accession>
<dbReference type="OrthoDB" id="9788148at2"/>